<reference evidence="2" key="1">
    <citation type="journal article" date="2022" name="bioRxiv">
        <title>Deciphering the potential niche of two novel black yeast fungi from a biological soil crust based on their genomes, phenotypes, and melanin regulation.</title>
        <authorList>
            <consortium name="DOE Joint Genome Institute"/>
            <person name="Carr E.C."/>
            <person name="Barton Q."/>
            <person name="Grambo S."/>
            <person name="Sullivan M."/>
            <person name="Renfro C.M."/>
            <person name="Kuo A."/>
            <person name="Pangilinan J."/>
            <person name="Lipzen A."/>
            <person name="Keymanesh K."/>
            <person name="Savage E."/>
            <person name="Barry K."/>
            <person name="Grigoriev I.V."/>
            <person name="Riekhof W.R."/>
            <person name="Harris S.S."/>
        </authorList>
    </citation>
    <scope>NUCLEOTIDE SEQUENCE</scope>
    <source>
        <strain evidence="2">JF 03-4F</strain>
    </source>
</reference>
<comment type="caution">
    <text evidence="2">The sequence shown here is derived from an EMBL/GenBank/DDBJ whole genome shotgun (WGS) entry which is preliminary data.</text>
</comment>
<evidence type="ECO:0000313" key="3">
    <source>
        <dbReference type="Proteomes" id="UP001203852"/>
    </source>
</evidence>
<feature type="compositionally biased region" description="Basic residues" evidence="1">
    <location>
        <begin position="155"/>
        <end position="165"/>
    </location>
</feature>
<organism evidence="2 3">
    <name type="scientific">Exophiala viscosa</name>
    <dbReference type="NCBI Taxonomy" id="2486360"/>
    <lineage>
        <taxon>Eukaryota</taxon>
        <taxon>Fungi</taxon>
        <taxon>Dikarya</taxon>
        <taxon>Ascomycota</taxon>
        <taxon>Pezizomycotina</taxon>
        <taxon>Eurotiomycetes</taxon>
        <taxon>Chaetothyriomycetidae</taxon>
        <taxon>Chaetothyriales</taxon>
        <taxon>Herpotrichiellaceae</taxon>
        <taxon>Exophiala</taxon>
    </lineage>
</organism>
<sequence length="238" mass="27273">MADYLFIYTVASGSGPAHPAQCCNPPKRTASFWVLRQHLLALHNHPHHFIEWSISSHQGVGWQIRRILNMQHRAGELATTHAGAYIIRLIMQVQKMKARHEKHRKNDAERLIIWSEDKARLALSSAGGQHTAVAVASKQRATDYPRHQPVDTKIRSSRSPRRRPAKGQAVKWCLGGAQEAIRQNVLIVWYQEWGTAFQDDALYIHTLDKDRAASVGQHRENYIEFFRRFVCDANDVEN</sequence>
<dbReference type="EMBL" id="MU404353">
    <property type="protein sequence ID" value="KAI1613882.1"/>
    <property type="molecule type" value="Genomic_DNA"/>
</dbReference>
<evidence type="ECO:0000256" key="1">
    <source>
        <dbReference type="SAM" id="MobiDB-lite"/>
    </source>
</evidence>
<proteinExistence type="predicted"/>
<protein>
    <submittedName>
        <fullName evidence="2">Uncharacterized protein</fullName>
    </submittedName>
</protein>
<gene>
    <name evidence="2" type="ORF">EDD36DRAFT_486657</name>
</gene>
<accession>A0AAN6IDH4</accession>
<dbReference type="AlphaFoldDB" id="A0AAN6IDH4"/>
<feature type="compositionally biased region" description="Basic and acidic residues" evidence="1">
    <location>
        <begin position="140"/>
        <end position="154"/>
    </location>
</feature>
<name>A0AAN6IDH4_9EURO</name>
<feature type="region of interest" description="Disordered" evidence="1">
    <location>
        <begin position="139"/>
        <end position="167"/>
    </location>
</feature>
<keyword evidence="3" id="KW-1185">Reference proteome</keyword>
<dbReference type="Proteomes" id="UP001203852">
    <property type="component" value="Unassembled WGS sequence"/>
</dbReference>
<evidence type="ECO:0000313" key="2">
    <source>
        <dbReference type="EMBL" id="KAI1613882.1"/>
    </source>
</evidence>